<dbReference type="InterPro" id="IPR043128">
    <property type="entry name" value="Rev_trsase/Diguanyl_cyclase"/>
</dbReference>
<reference evidence="3" key="1">
    <citation type="submission" date="2025-08" db="UniProtKB">
        <authorList>
            <consortium name="RefSeq"/>
        </authorList>
    </citation>
    <scope>IDENTIFICATION</scope>
    <source>
        <tissue evidence="3">Leaf</tissue>
    </source>
</reference>
<feature type="domain" description="RNase H type-1" evidence="1">
    <location>
        <begin position="242"/>
        <end position="375"/>
    </location>
</feature>
<evidence type="ECO:0000313" key="2">
    <source>
        <dbReference type="Proteomes" id="UP000827889"/>
    </source>
</evidence>
<dbReference type="Pfam" id="PF13456">
    <property type="entry name" value="RVT_3"/>
    <property type="match status" value="1"/>
</dbReference>
<name>A0ABM3HUI6_9MYRT</name>
<dbReference type="CDD" id="cd09279">
    <property type="entry name" value="RNase_HI_like"/>
    <property type="match status" value="1"/>
</dbReference>
<dbReference type="Gene3D" id="3.30.420.10">
    <property type="entry name" value="Ribonuclease H-like superfamily/Ribonuclease H"/>
    <property type="match status" value="1"/>
</dbReference>
<evidence type="ECO:0000313" key="3">
    <source>
        <dbReference type="RefSeq" id="XP_048140266.1"/>
    </source>
</evidence>
<accession>A0ABM3HUI6</accession>
<keyword evidence="2" id="KW-1185">Reference proteome</keyword>
<dbReference type="InterPro" id="IPR043502">
    <property type="entry name" value="DNA/RNA_pol_sf"/>
</dbReference>
<dbReference type="InterPro" id="IPR036397">
    <property type="entry name" value="RNaseH_sf"/>
</dbReference>
<dbReference type="PANTHER" id="PTHR48475">
    <property type="entry name" value="RIBONUCLEASE H"/>
    <property type="match status" value="1"/>
</dbReference>
<dbReference type="InterPro" id="IPR002156">
    <property type="entry name" value="RNaseH_domain"/>
</dbReference>
<protein>
    <submittedName>
        <fullName evidence="3">Uncharacterized protein LOC125316295</fullName>
    </submittedName>
</protein>
<dbReference type="CDD" id="cd01647">
    <property type="entry name" value="RT_LTR"/>
    <property type="match status" value="1"/>
</dbReference>
<dbReference type="Gene3D" id="3.30.70.270">
    <property type="match status" value="2"/>
</dbReference>
<dbReference type="GeneID" id="125316295"/>
<dbReference type="SUPFAM" id="SSF56672">
    <property type="entry name" value="DNA/RNA polymerases"/>
    <property type="match status" value="1"/>
</dbReference>
<sequence>MDGFSGYNQIRMREEDKAKTSFTTLWGTFYYKVMPFDLKNGGATYRRAMVTLFHDMMHKEIEVYVDDMIGKSKCGEDHTIVLRKLLERLKKYKLRLNHAKCVFGARSGKLLGFMVSNRDIEVDPTKVQAILKLGPLSMANEVRSLLAGLNYITRFISRLSETAKPFFKLLKKNAKIKWDHECQQAFDEIKAYLSRLPVLLVTKDDPIKYFLEKPSLVGKLAKWQGHIALEEEEAEGHIPILSDNKWIMYFDGVVNLAGAGTGAVLISPDGQHYPVAAKLTFPCTNNVAEYEACILGLQSALNMKARKLRVYGESTLIILRTLGEWKTRDSKLIPYHEFLEQIIKEFEAIDFEYLPRTQNHFLDALATLASMLRVTKGIDIEPLRIGITQKPAHCMVIEEGFDDQPWYHDIKNYPTKGEFPSGSQAGDRKYIARIAGKFFLSDQILYKRSYDSVLPRCLDANEAKLLMREIHEGECGPTHEWLSLH</sequence>
<dbReference type="InterPro" id="IPR000477">
    <property type="entry name" value="RT_dom"/>
</dbReference>
<dbReference type="Proteomes" id="UP000827889">
    <property type="component" value="Chromosome 8"/>
</dbReference>
<dbReference type="Pfam" id="PF00078">
    <property type="entry name" value="RVT_1"/>
    <property type="match status" value="1"/>
</dbReference>
<dbReference type="PROSITE" id="PS50879">
    <property type="entry name" value="RNASE_H_1"/>
    <property type="match status" value="1"/>
</dbReference>
<dbReference type="RefSeq" id="XP_048140266.1">
    <property type="nucleotide sequence ID" value="XM_048284309.1"/>
</dbReference>
<proteinExistence type="predicted"/>
<gene>
    <name evidence="3" type="primary">LOC125316295</name>
</gene>
<organism evidence="2 3">
    <name type="scientific">Rhodamnia argentea</name>
    <dbReference type="NCBI Taxonomy" id="178133"/>
    <lineage>
        <taxon>Eukaryota</taxon>
        <taxon>Viridiplantae</taxon>
        <taxon>Streptophyta</taxon>
        <taxon>Embryophyta</taxon>
        <taxon>Tracheophyta</taxon>
        <taxon>Spermatophyta</taxon>
        <taxon>Magnoliopsida</taxon>
        <taxon>eudicotyledons</taxon>
        <taxon>Gunneridae</taxon>
        <taxon>Pentapetalae</taxon>
        <taxon>rosids</taxon>
        <taxon>malvids</taxon>
        <taxon>Myrtales</taxon>
        <taxon>Myrtaceae</taxon>
        <taxon>Myrtoideae</taxon>
        <taxon>Myrteae</taxon>
        <taxon>Australasian group</taxon>
        <taxon>Rhodamnia</taxon>
    </lineage>
</organism>
<dbReference type="PANTHER" id="PTHR48475:SF1">
    <property type="entry name" value="RNASE H TYPE-1 DOMAIN-CONTAINING PROTEIN"/>
    <property type="match status" value="1"/>
</dbReference>
<evidence type="ECO:0000259" key="1">
    <source>
        <dbReference type="PROSITE" id="PS50879"/>
    </source>
</evidence>